<dbReference type="GO" id="GO:0030170">
    <property type="term" value="F:pyridoxal phosphate binding"/>
    <property type="evidence" value="ECO:0007669"/>
    <property type="project" value="InterPro"/>
</dbReference>
<keyword evidence="16" id="KW-1185">Reference proteome</keyword>
<dbReference type="STRING" id="2163413.A0A4P6XHG1"/>
<dbReference type="Gene3D" id="3.90.1380.10">
    <property type="entry name" value="Threonine synthase, N-terminal domain"/>
    <property type="match status" value="1"/>
</dbReference>
<dbReference type="FunFam" id="3.90.1380.10:FF:000003">
    <property type="entry name" value="THR4p Threonine synthase"/>
    <property type="match status" value="1"/>
</dbReference>
<comment type="pathway">
    <text evidence="3">Amino-acid biosynthesis; L-threonine biosynthesis; L-threonine from L-aspartate: step 5/5.</text>
</comment>
<evidence type="ECO:0000256" key="9">
    <source>
        <dbReference type="ARBA" id="ARBA00022898"/>
    </source>
</evidence>
<evidence type="ECO:0000256" key="12">
    <source>
        <dbReference type="PIRSR" id="PIRSR604450-51"/>
    </source>
</evidence>
<dbReference type="InterPro" id="IPR051166">
    <property type="entry name" value="Threonine_Synthase"/>
</dbReference>
<evidence type="ECO:0000313" key="15">
    <source>
        <dbReference type="EMBL" id="QBM86059.1"/>
    </source>
</evidence>
<evidence type="ECO:0000256" key="7">
    <source>
        <dbReference type="ARBA" id="ARBA00022605"/>
    </source>
</evidence>
<dbReference type="GO" id="GO:0009088">
    <property type="term" value="P:threonine biosynthetic process"/>
    <property type="evidence" value="ECO:0007669"/>
    <property type="project" value="UniProtKB-UniPathway"/>
</dbReference>
<dbReference type="InterPro" id="IPR029144">
    <property type="entry name" value="Thr_synth_N"/>
</dbReference>
<evidence type="ECO:0000256" key="5">
    <source>
        <dbReference type="ARBA" id="ARBA00013028"/>
    </source>
</evidence>
<proteinExistence type="inferred from homology"/>
<reference evidence="16" key="1">
    <citation type="submission" date="2019-03" db="EMBL/GenBank/DDBJ databases">
        <title>Snf2 controls pulcherriminic acid biosynthesis and connects pigmentation and antifungal activity of the yeast Metschnikowia pulcherrima.</title>
        <authorList>
            <person name="Gore-Lloyd D."/>
            <person name="Sumann I."/>
            <person name="Brachmann A.O."/>
            <person name="Schneeberger K."/>
            <person name="Ortiz-Merino R.A."/>
            <person name="Moreno-Beltran M."/>
            <person name="Schlaefli M."/>
            <person name="Kirner P."/>
            <person name="Santos Kron A."/>
            <person name="Wolfe K.H."/>
            <person name="Piel J."/>
            <person name="Ahrens C.H."/>
            <person name="Henk D."/>
            <person name="Freimoser F.M."/>
        </authorList>
    </citation>
    <scope>NUCLEOTIDE SEQUENCE [LARGE SCALE GENOMIC DNA]</scope>
    <source>
        <strain evidence="16">APC 1.2</strain>
    </source>
</reference>
<dbReference type="InterPro" id="IPR004450">
    <property type="entry name" value="Thr_synthase-like"/>
</dbReference>
<evidence type="ECO:0000256" key="4">
    <source>
        <dbReference type="ARBA" id="ARBA00005517"/>
    </source>
</evidence>
<dbReference type="Proteomes" id="UP000292447">
    <property type="component" value="Chromosome I"/>
</dbReference>
<dbReference type="FunFam" id="3.40.50.1100:FF:000046">
    <property type="entry name" value="THR4p Threonine synthase"/>
    <property type="match status" value="1"/>
</dbReference>
<evidence type="ECO:0000256" key="8">
    <source>
        <dbReference type="ARBA" id="ARBA00022697"/>
    </source>
</evidence>
<feature type="domain" description="Threonine synthase N-terminal" evidence="14">
    <location>
        <begin position="35"/>
        <end position="114"/>
    </location>
</feature>
<keyword evidence="9 12" id="KW-0663">Pyridoxal phosphate</keyword>
<dbReference type="CDD" id="cd01560">
    <property type="entry name" value="Thr-synth_2"/>
    <property type="match status" value="1"/>
</dbReference>
<dbReference type="InterPro" id="IPR037158">
    <property type="entry name" value="Thr_synth_N_sf"/>
</dbReference>
<comment type="function">
    <text evidence="2">Catalyzes the gamma-elimination of phosphate from L-phosphohomoserine and the beta-addition of water to produce L-threonine.</text>
</comment>
<evidence type="ECO:0000256" key="3">
    <source>
        <dbReference type="ARBA" id="ARBA00004979"/>
    </source>
</evidence>
<dbReference type="InterPro" id="IPR036052">
    <property type="entry name" value="TrpB-like_PALP_sf"/>
</dbReference>
<keyword evidence="10" id="KW-0456">Lyase</keyword>
<dbReference type="AlphaFoldDB" id="A0A4P6XHG1"/>
<evidence type="ECO:0000259" key="13">
    <source>
        <dbReference type="Pfam" id="PF00291"/>
    </source>
</evidence>
<evidence type="ECO:0000313" key="16">
    <source>
        <dbReference type="Proteomes" id="UP000292447"/>
    </source>
</evidence>
<evidence type="ECO:0000256" key="6">
    <source>
        <dbReference type="ARBA" id="ARBA00018679"/>
    </source>
</evidence>
<keyword evidence="8" id="KW-0791">Threonine biosynthesis</keyword>
<comment type="catalytic activity">
    <reaction evidence="11">
        <text>O-phospho-L-homoserine + H2O = L-threonine + phosphate</text>
        <dbReference type="Rhea" id="RHEA:10840"/>
        <dbReference type="ChEBI" id="CHEBI:15377"/>
        <dbReference type="ChEBI" id="CHEBI:43474"/>
        <dbReference type="ChEBI" id="CHEBI:57590"/>
        <dbReference type="ChEBI" id="CHEBI:57926"/>
        <dbReference type="EC" id="4.2.3.1"/>
    </reaction>
    <physiologicalReaction direction="left-to-right" evidence="11">
        <dbReference type="Rhea" id="RHEA:10841"/>
    </physiologicalReaction>
</comment>
<dbReference type="Pfam" id="PF24857">
    <property type="entry name" value="THR4_C"/>
    <property type="match status" value="1"/>
</dbReference>
<evidence type="ECO:0000259" key="14">
    <source>
        <dbReference type="Pfam" id="PF14821"/>
    </source>
</evidence>
<evidence type="ECO:0000256" key="1">
    <source>
        <dbReference type="ARBA" id="ARBA00001933"/>
    </source>
</evidence>
<dbReference type="PANTHER" id="PTHR42690:SF1">
    <property type="entry name" value="THREONINE SYNTHASE-LIKE 2"/>
    <property type="match status" value="1"/>
</dbReference>
<dbReference type="EMBL" id="CP034456">
    <property type="protein sequence ID" value="QBM86059.1"/>
    <property type="molecule type" value="Genomic_DNA"/>
</dbReference>
<organism evidence="15 16">
    <name type="scientific">Metschnikowia aff. pulcherrima</name>
    <dbReference type="NCBI Taxonomy" id="2163413"/>
    <lineage>
        <taxon>Eukaryota</taxon>
        <taxon>Fungi</taxon>
        <taxon>Dikarya</taxon>
        <taxon>Ascomycota</taxon>
        <taxon>Saccharomycotina</taxon>
        <taxon>Pichiomycetes</taxon>
        <taxon>Metschnikowiaceae</taxon>
        <taxon>Metschnikowia</taxon>
    </lineage>
</organism>
<evidence type="ECO:0000256" key="11">
    <source>
        <dbReference type="ARBA" id="ARBA00050436"/>
    </source>
</evidence>
<feature type="domain" description="Tryptophan synthase beta chain-like PALP" evidence="13">
    <location>
        <begin position="123"/>
        <end position="383"/>
    </location>
</feature>
<dbReference type="PANTHER" id="PTHR42690">
    <property type="entry name" value="THREONINE SYNTHASE FAMILY MEMBER"/>
    <property type="match status" value="1"/>
</dbReference>
<dbReference type="PROSITE" id="PS00165">
    <property type="entry name" value="DEHYDRATASE_SER_THR"/>
    <property type="match status" value="1"/>
</dbReference>
<dbReference type="EC" id="4.2.3.1" evidence="5"/>
<comment type="similarity">
    <text evidence="4">Belongs to the threonine synthase family.</text>
</comment>
<dbReference type="GO" id="GO:0004795">
    <property type="term" value="F:threonine synthase activity"/>
    <property type="evidence" value="ECO:0007669"/>
    <property type="project" value="UniProtKB-EC"/>
</dbReference>
<protein>
    <recommendedName>
        <fullName evidence="6">Threonine synthase</fullName>
        <ecNumber evidence="5">4.2.3.1</ecNumber>
    </recommendedName>
</protein>
<accession>A0A4P6XHG1</accession>
<dbReference type="Gene3D" id="3.40.50.1100">
    <property type="match status" value="2"/>
</dbReference>
<dbReference type="InterPro" id="IPR000634">
    <property type="entry name" value="Ser/Thr_deHydtase_PyrdxlP-BS"/>
</dbReference>
<dbReference type="SUPFAM" id="SSF53686">
    <property type="entry name" value="Tryptophan synthase beta subunit-like PLP-dependent enzymes"/>
    <property type="match status" value="1"/>
</dbReference>
<feature type="modified residue" description="N6-(pyridoxal phosphate)lysine" evidence="12">
    <location>
        <position position="148"/>
    </location>
</feature>
<gene>
    <name evidence="15" type="primary">MPUL0A06930</name>
    <name evidence="15" type="ORF">METSCH_A06930</name>
</gene>
<dbReference type="UniPathway" id="UPA00050">
    <property type="reaction ID" value="UER00065"/>
</dbReference>
<dbReference type="NCBIfam" id="TIGR00260">
    <property type="entry name" value="thrC"/>
    <property type="match status" value="1"/>
</dbReference>
<sequence>MSQIHVRDKNEPFSLRKLFFYQSLENTRKMSSKSYRSTRSSGKEEISFEDAVMTGLAKDGGLFVPSVIPRLPSEFLHKWKDLTFEQLAFNIMREYISESEIPNDDLRSLVERSYSTFRAKEITPLKPLDDKSGLYLLELFHGPTYAFKDVALQFVGNLFEYFLVRRNAEIEDDKKRQKITVVGATSGDTGSAAIYGLRGKKDVSVFILYPTGRISPIQEEQMTTVEDKNVHTFSVNGTFDDCQDIVKQIFGDGEFNAKYHVGAVNSINWARILAQITYYFHSYFQLLKMTSASGEAEVKPRFVVPSGNFGDILAGYYAKSMGLPVDKLVIATNENDILDRFLKTGRYEKDGEVKATFSPAMDIVISSNFERLLWYLIRDNVTEGDDSKAGQTLDEWMRQLKAIGSVRAPESVVSAARIDFNSERVTDSETAATIRQVYTEDEEHYVLDPHTAVGVAASLRHITRDAASGKTGIKYISLSTAHPAKFSDVVNKALVGVDNYSFEKDVLPDDLKALAEKEKRIILIKEASLSEVKARIIAELAKESTT</sequence>
<dbReference type="Pfam" id="PF00291">
    <property type="entry name" value="PALP"/>
    <property type="match status" value="1"/>
</dbReference>
<evidence type="ECO:0000256" key="2">
    <source>
        <dbReference type="ARBA" id="ARBA00003648"/>
    </source>
</evidence>
<dbReference type="InterPro" id="IPR001926">
    <property type="entry name" value="TrpB-like_PALP"/>
</dbReference>
<name>A0A4P6XHG1_9ASCO</name>
<comment type="cofactor">
    <cofactor evidence="1 12">
        <name>pyridoxal 5'-phosphate</name>
        <dbReference type="ChEBI" id="CHEBI:597326"/>
    </cofactor>
</comment>
<keyword evidence="7" id="KW-0028">Amino-acid biosynthesis</keyword>
<evidence type="ECO:0000256" key="10">
    <source>
        <dbReference type="ARBA" id="ARBA00023239"/>
    </source>
</evidence>
<dbReference type="Pfam" id="PF14821">
    <property type="entry name" value="Thr_synth_N"/>
    <property type="match status" value="1"/>
</dbReference>